<feature type="transmembrane region" description="Helical" evidence="1">
    <location>
        <begin position="87"/>
        <end position="103"/>
    </location>
</feature>
<feature type="transmembrane region" description="Helical" evidence="1">
    <location>
        <begin position="62"/>
        <end position="82"/>
    </location>
</feature>
<gene>
    <name evidence="2" type="ORF">NCTC12112_02747</name>
</gene>
<evidence type="ECO:0000313" key="2">
    <source>
        <dbReference type="EMBL" id="SQJ12572.1"/>
    </source>
</evidence>
<dbReference type="EMBL" id="LS483487">
    <property type="protein sequence ID" value="SQJ12572.1"/>
    <property type="molecule type" value="Genomic_DNA"/>
</dbReference>
<accession>A0AAX1TQI2</accession>
<dbReference type="AlphaFoldDB" id="A0AAX1TQI2"/>
<feature type="transmembrane region" description="Helical" evidence="1">
    <location>
        <begin position="109"/>
        <end position="128"/>
    </location>
</feature>
<keyword evidence="1" id="KW-0472">Membrane</keyword>
<protein>
    <submittedName>
        <fullName evidence="2">Uncharacterized protein</fullName>
    </submittedName>
</protein>
<reference evidence="2 3" key="1">
    <citation type="submission" date="2018-06" db="EMBL/GenBank/DDBJ databases">
        <authorList>
            <consortium name="Pathogen Informatics"/>
            <person name="Doyle S."/>
        </authorList>
    </citation>
    <scope>NUCLEOTIDE SEQUENCE [LARGE SCALE GENOMIC DNA]</scope>
    <source>
        <strain evidence="2 3">NCTC12112</strain>
    </source>
</reference>
<dbReference type="Proteomes" id="UP000249008">
    <property type="component" value="Chromosome 1"/>
</dbReference>
<dbReference type="GeneID" id="78454020"/>
<keyword evidence="1" id="KW-0812">Transmembrane</keyword>
<name>A0AAX1TQI2_9FUSO</name>
<sequence length="137" mass="16269">MIYILSFLGIIIEASLPFNSPVLIIAVPFFTYLVTLKRIRSVSCIFLMTVILSLQTHDFVRLFLIMAVFYYLFNFIFLNFVYSKENILSISIVQLGMYFIMVYKNYNLHYLIFNFIGFVIFNYLYVAIMRKKKNTRG</sequence>
<evidence type="ECO:0000313" key="3">
    <source>
        <dbReference type="Proteomes" id="UP000249008"/>
    </source>
</evidence>
<keyword evidence="1" id="KW-1133">Transmembrane helix</keyword>
<proteinExistence type="predicted"/>
<dbReference type="RefSeq" id="WP_005980518.1">
    <property type="nucleotide sequence ID" value="NZ_BAABXY010000001.1"/>
</dbReference>
<dbReference type="KEGG" id="ful:C4N20_04310"/>
<organism evidence="2 3">
    <name type="scientific">Fusobacterium ulcerans</name>
    <dbReference type="NCBI Taxonomy" id="861"/>
    <lineage>
        <taxon>Bacteria</taxon>
        <taxon>Fusobacteriati</taxon>
        <taxon>Fusobacteriota</taxon>
        <taxon>Fusobacteriia</taxon>
        <taxon>Fusobacteriales</taxon>
        <taxon>Fusobacteriaceae</taxon>
        <taxon>Fusobacterium</taxon>
    </lineage>
</organism>
<feature type="transmembrane region" description="Helical" evidence="1">
    <location>
        <begin position="6"/>
        <end position="32"/>
    </location>
</feature>
<evidence type="ECO:0000256" key="1">
    <source>
        <dbReference type="SAM" id="Phobius"/>
    </source>
</evidence>